<sequence length="209" mass="21324">MTPIPARPSTRATGHDGDTLGKDFDAQSAVHSTTDLAYAPYSDDPGYGARPAYYDPYGGAPGTAKPYPSPPGSHDGDHKNWGGPADPQYYDVPRGPSPGPNAIARGMSPGPGMAYGTDPVGRGASPAPPNMAYADQMGRTGSPGPGAYGYGGAAYAQPDPYGGRHSPGPSVAYGQADMDPYGRRSPGPGQPFNNSIGRVASPGPNAAYR</sequence>
<dbReference type="HOGENOM" id="CLU_1316198_0_0_1"/>
<feature type="compositionally biased region" description="Basic and acidic residues" evidence="1">
    <location>
        <begin position="13"/>
        <end position="25"/>
    </location>
</feature>
<name>M5BVY9_THACB</name>
<feature type="region of interest" description="Disordered" evidence="1">
    <location>
        <begin position="1"/>
        <end position="209"/>
    </location>
</feature>
<evidence type="ECO:0000256" key="1">
    <source>
        <dbReference type="SAM" id="MobiDB-lite"/>
    </source>
</evidence>
<evidence type="ECO:0000313" key="2">
    <source>
        <dbReference type="EMBL" id="CCO30710.1"/>
    </source>
</evidence>
<dbReference type="AlphaFoldDB" id="M5BVY9"/>
<evidence type="ECO:0000313" key="3">
    <source>
        <dbReference type="Proteomes" id="UP000012065"/>
    </source>
</evidence>
<proteinExistence type="predicted"/>
<protein>
    <submittedName>
        <fullName evidence="2">Uncharacterized protein</fullName>
    </submittedName>
</protein>
<feature type="compositionally biased region" description="Gly residues" evidence="1">
    <location>
        <begin position="141"/>
        <end position="152"/>
    </location>
</feature>
<dbReference type="Proteomes" id="UP000012065">
    <property type="component" value="Unassembled WGS sequence"/>
</dbReference>
<organism evidence="2 3">
    <name type="scientific">Thanatephorus cucumeris (strain AG1-IB / isolate 7/3/14)</name>
    <name type="common">Lettuce bottom rot fungus</name>
    <name type="synonym">Rhizoctonia solani</name>
    <dbReference type="NCBI Taxonomy" id="1108050"/>
    <lineage>
        <taxon>Eukaryota</taxon>
        <taxon>Fungi</taxon>
        <taxon>Dikarya</taxon>
        <taxon>Basidiomycota</taxon>
        <taxon>Agaricomycotina</taxon>
        <taxon>Agaricomycetes</taxon>
        <taxon>Cantharellales</taxon>
        <taxon>Ceratobasidiaceae</taxon>
        <taxon>Rhizoctonia</taxon>
        <taxon>Rhizoctonia solani AG-1</taxon>
    </lineage>
</organism>
<feature type="compositionally biased region" description="Low complexity" evidence="1">
    <location>
        <begin position="153"/>
        <end position="163"/>
    </location>
</feature>
<dbReference type="EMBL" id="CAOJ01006893">
    <property type="protein sequence ID" value="CCO30710.1"/>
    <property type="molecule type" value="Genomic_DNA"/>
</dbReference>
<comment type="caution">
    <text evidence="2">The sequence shown here is derived from an EMBL/GenBank/DDBJ whole genome shotgun (WGS) entry which is preliminary data.</text>
</comment>
<accession>M5BVY9</accession>
<reference evidence="2 3" key="1">
    <citation type="journal article" date="2013" name="J. Biotechnol.">
        <title>Establishment and interpretation of the genome sequence of the phytopathogenic fungus Rhizoctonia solani AG1-IB isolate 7/3/14.</title>
        <authorList>
            <person name="Wibberg D.W."/>
            <person name="Jelonek L.J."/>
            <person name="Rupp O.R."/>
            <person name="Hennig M.H."/>
            <person name="Eikmeyer F.E."/>
            <person name="Goesmann A.G."/>
            <person name="Hartmann A.H."/>
            <person name="Borriss R.B."/>
            <person name="Grosch R.G."/>
            <person name="Puehler A.P."/>
            <person name="Schlueter A.S."/>
        </authorList>
    </citation>
    <scope>NUCLEOTIDE SEQUENCE [LARGE SCALE GENOMIC DNA]</scope>
    <source>
        <strain evidence="3">AG1-IB / isolate 7/3/14</strain>
    </source>
</reference>
<gene>
    <name evidence="2" type="ORF">BN14_04740</name>
</gene>